<keyword evidence="2" id="KW-1185">Reference proteome</keyword>
<dbReference type="Gramene" id="scaffold_603159.1">
    <property type="protein sequence ID" value="scaffold_603159.1"/>
    <property type="gene ID" value="scaffold_603159.1"/>
</dbReference>
<dbReference type="Proteomes" id="UP000008694">
    <property type="component" value="Unassembled WGS sequence"/>
</dbReference>
<organism evidence="2">
    <name type="scientific">Arabidopsis lyrata subsp. lyrata</name>
    <name type="common">Lyre-leaved rock-cress</name>
    <dbReference type="NCBI Taxonomy" id="81972"/>
    <lineage>
        <taxon>Eukaryota</taxon>
        <taxon>Viridiplantae</taxon>
        <taxon>Streptophyta</taxon>
        <taxon>Embryophyta</taxon>
        <taxon>Tracheophyta</taxon>
        <taxon>Spermatophyta</taxon>
        <taxon>Magnoliopsida</taxon>
        <taxon>eudicotyledons</taxon>
        <taxon>Gunneridae</taxon>
        <taxon>Pentapetalae</taxon>
        <taxon>rosids</taxon>
        <taxon>malvids</taxon>
        <taxon>Brassicales</taxon>
        <taxon>Brassicaceae</taxon>
        <taxon>Camelineae</taxon>
        <taxon>Arabidopsis</taxon>
    </lineage>
</organism>
<gene>
    <name evidence="1" type="ORF">ARALYDRAFT_911102</name>
</gene>
<proteinExistence type="predicted"/>
<sequence>MRIIAYFLLVYYLLCNSITYTSIFCNSTLCNPVACNSIASNYFGFILISGFNSLRFNLGFTIPSNWKLSPSSIHGIRLEINEFDFNLCVSRSISIFVSLYRF</sequence>
<name>D7M8D8_ARALL</name>
<protein>
    <submittedName>
        <fullName evidence="1">Expressed protein</fullName>
    </submittedName>
</protein>
<dbReference type="AlphaFoldDB" id="D7M8D8"/>
<evidence type="ECO:0000313" key="2">
    <source>
        <dbReference type="Proteomes" id="UP000008694"/>
    </source>
</evidence>
<accession>D7M8D8</accession>
<reference evidence="2" key="1">
    <citation type="journal article" date="2011" name="Nat. Genet.">
        <title>The Arabidopsis lyrata genome sequence and the basis of rapid genome size change.</title>
        <authorList>
            <person name="Hu T.T."/>
            <person name="Pattyn P."/>
            <person name="Bakker E.G."/>
            <person name="Cao J."/>
            <person name="Cheng J.-F."/>
            <person name="Clark R.M."/>
            <person name="Fahlgren N."/>
            <person name="Fawcett J.A."/>
            <person name="Grimwood J."/>
            <person name="Gundlach H."/>
            <person name="Haberer G."/>
            <person name="Hollister J.D."/>
            <person name="Ossowski S."/>
            <person name="Ottilar R.P."/>
            <person name="Salamov A.A."/>
            <person name="Schneeberger K."/>
            <person name="Spannagl M."/>
            <person name="Wang X."/>
            <person name="Yang L."/>
            <person name="Nasrallah M.E."/>
            <person name="Bergelson J."/>
            <person name="Carrington J.C."/>
            <person name="Gaut B.S."/>
            <person name="Schmutz J."/>
            <person name="Mayer K.F.X."/>
            <person name="Van de Peer Y."/>
            <person name="Grigoriev I.V."/>
            <person name="Nordborg M."/>
            <person name="Weigel D."/>
            <person name="Guo Y.-L."/>
        </authorList>
    </citation>
    <scope>NUCLEOTIDE SEQUENCE [LARGE SCALE GENOMIC DNA]</scope>
    <source>
        <strain evidence="2">cv. MN47</strain>
    </source>
</reference>
<evidence type="ECO:0000313" key="1">
    <source>
        <dbReference type="EMBL" id="EFH48648.1"/>
    </source>
</evidence>
<dbReference type="HOGENOM" id="CLU_2281303_0_0_1"/>
<dbReference type="EMBL" id="GL348718">
    <property type="protein sequence ID" value="EFH48648.1"/>
    <property type="molecule type" value="Genomic_DNA"/>
</dbReference>